<dbReference type="InterPro" id="IPR036388">
    <property type="entry name" value="WH-like_DNA-bd_sf"/>
</dbReference>
<comment type="similarity">
    <text evidence="1">Belongs to the DprA/Smf family.</text>
</comment>
<dbReference type="Proteomes" id="UP000557688">
    <property type="component" value="Unassembled WGS sequence"/>
</dbReference>
<sequence length="378" mass="38965">MSGGELPFAERLARLRLIRSEGVGPVGYRSLLGRFGDALSALDAMPGLARARGRAEKLRVAGRDEAERELGALARADARLVLLGEALYPPLLARLPDAPPALSVLGDATLLACRGVGVVGARNASSNGLRMAEMLAGELVLAGLVVVSGLARGIDAAAHRAALAVAPHPGRSGPTIACIAGGLDKPYPPENAPLQAEIAQVGCVVTEAPFGTVPQARHFPRRNRLIAGLSLGTVVIEAAMQSGSLITARLAVENGREVFAVPGSPLDPRSRGANNLLRQGAVLTEGIADILRELPPGTPAGFAESASGWGGGPEDWAALDAIRDRVVELLGPSPAPIDDLIRRAGASAPAVLTVLTELELAGRAETLPGHRVCLLGRF</sequence>
<protein>
    <submittedName>
        <fullName evidence="4">DNA processing protein</fullName>
    </submittedName>
</protein>
<dbReference type="RefSeq" id="WP_266153024.1">
    <property type="nucleotide sequence ID" value="NZ_JACHXV010000006.1"/>
</dbReference>
<reference evidence="4 5" key="1">
    <citation type="submission" date="2020-08" db="EMBL/GenBank/DDBJ databases">
        <title>Genomic Encyclopedia of Type Strains, Phase III (KMG-III): the genomes of soil and plant-associated and newly described type strains.</title>
        <authorList>
            <person name="Whitman W."/>
        </authorList>
    </citation>
    <scope>NUCLEOTIDE SEQUENCE [LARGE SCALE GENOMIC DNA]</scope>
    <source>
        <strain evidence="4 5">CECT 8088</strain>
    </source>
</reference>
<dbReference type="PANTHER" id="PTHR43022:SF1">
    <property type="entry name" value="PROTEIN SMF"/>
    <property type="match status" value="1"/>
</dbReference>
<dbReference type="Pfam" id="PF17782">
    <property type="entry name" value="WHD_DprA"/>
    <property type="match status" value="1"/>
</dbReference>
<evidence type="ECO:0000256" key="1">
    <source>
        <dbReference type="ARBA" id="ARBA00006525"/>
    </source>
</evidence>
<dbReference type="NCBIfam" id="TIGR00732">
    <property type="entry name" value="dprA"/>
    <property type="match status" value="1"/>
</dbReference>
<dbReference type="Pfam" id="PF21102">
    <property type="entry name" value="DprA_N"/>
    <property type="match status" value="1"/>
</dbReference>
<dbReference type="PANTHER" id="PTHR43022">
    <property type="entry name" value="PROTEIN SMF"/>
    <property type="match status" value="1"/>
</dbReference>
<evidence type="ECO:0000313" key="4">
    <source>
        <dbReference type="EMBL" id="MBB3174264.1"/>
    </source>
</evidence>
<feature type="domain" description="DprA winged helix" evidence="3">
    <location>
        <begin position="317"/>
        <end position="369"/>
    </location>
</feature>
<dbReference type="Gene3D" id="3.40.50.450">
    <property type="match status" value="1"/>
</dbReference>
<evidence type="ECO:0000313" key="5">
    <source>
        <dbReference type="Proteomes" id="UP000557688"/>
    </source>
</evidence>
<dbReference type="AlphaFoldDB" id="A0A839V148"/>
<gene>
    <name evidence="4" type="ORF">FHR90_002100</name>
</gene>
<proteinExistence type="inferred from homology"/>
<evidence type="ECO:0000259" key="2">
    <source>
        <dbReference type="Pfam" id="PF02481"/>
    </source>
</evidence>
<organism evidence="4 5">
    <name type="scientific">Endobacter medicaginis</name>
    <dbReference type="NCBI Taxonomy" id="1181271"/>
    <lineage>
        <taxon>Bacteria</taxon>
        <taxon>Pseudomonadati</taxon>
        <taxon>Pseudomonadota</taxon>
        <taxon>Alphaproteobacteria</taxon>
        <taxon>Acetobacterales</taxon>
        <taxon>Acetobacteraceae</taxon>
        <taxon>Endobacter</taxon>
    </lineage>
</organism>
<dbReference type="Gene3D" id="1.10.10.10">
    <property type="entry name" value="Winged helix-like DNA-binding domain superfamily/Winged helix DNA-binding domain"/>
    <property type="match status" value="1"/>
</dbReference>
<accession>A0A839V148</accession>
<name>A0A839V148_9PROT</name>
<dbReference type="InterPro" id="IPR057666">
    <property type="entry name" value="DrpA_SLOG"/>
</dbReference>
<dbReference type="Pfam" id="PF02481">
    <property type="entry name" value="DNA_processg_A"/>
    <property type="match status" value="1"/>
</dbReference>
<dbReference type="EMBL" id="JACHXV010000006">
    <property type="protein sequence ID" value="MBB3174264.1"/>
    <property type="molecule type" value="Genomic_DNA"/>
</dbReference>
<dbReference type="SUPFAM" id="SSF102405">
    <property type="entry name" value="MCP/YpsA-like"/>
    <property type="match status" value="1"/>
</dbReference>
<dbReference type="InterPro" id="IPR041614">
    <property type="entry name" value="DprA_WH"/>
</dbReference>
<feature type="domain" description="Smf/DprA SLOG" evidence="2">
    <location>
        <begin position="80"/>
        <end position="294"/>
    </location>
</feature>
<dbReference type="GO" id="GO:0009294">
    <property type="term" value="P:DNA-mediated transformation"/>
    <property type="evidence" value="ECO:0007669"/>
    <property type="project" value="InterPro"/>
</dbReference>
<keyword evidence="5" id="KW-1185">Reference proteome</keyword>
<evidence type="ECO:0000259" key="3">
    <source>
        <dbReference type="Pfam" id="PF17782"/>
    </source>
</evidence>
<comment type="caution">
    <text evidence="4">The sequence shown here is derived from an EMBL/GenBank/DDBJ whole genome shotgun (WGS) entry which is preliminary data.</text>
</comment>
<dbReference type="InterPro" id="IPR003488">
    <property type="entry name" value="DprA"/>
</dbReference>